<name>A0A6B1FZ87_9CHLR</name>
<dbReference type="InterPro" id="IPR016047">
    <property type="entry name" value="M23ase_b-sheet_dom"/>
</dbReference>
<dbReference type="EMBL" id="VYDA01000440">
    <property type="protein sequence ID" value="MYH62473.1"/>
    <property type="molecule type" value="Genomic_DNA"/>
</dbReference>
<sequence length="170" mass="19409">MSFDFVQGAIENGSYEPEGVYLTAPFEGRRRVVQEWGARPEYYRRFVVGAKALLGHNGVDFEMVPSERIIASDSGIITTIGNDRERYGRFIRISHPWGESLYTRFHQFVVDAGQRVERGELLGYYSQMSEPGRHFHFGIRFVPYIVIDGWGGYSNPLPHFSPDAILLDAD</sequence>
<gene>
    <name evidence="2" type="ORF">F4148_12195</name>
</gene>
<dbReference type="PANTHER" id="PTHR21666">
    <property type="entry name" value="PEPTIDASE-RELATED"/>
    <property type="match status" value="1"/>
</dbReference>
<accession>A0A6B1FZ87</accession>
<dbReference type="InterPro" id="IPR050570">
    <property type="entry name" value="Cell_wall_metabolism_enzyme"/>
</dbReference>
<dbReference type="InterPro" id="IPR011055">
    <property type="entry name" value="Dup_hybrid_motif"/>
</dbReference>
<dbReference type="CDD" id="cd12797">
    <property type="entry name" value="M23_peptidase"/>
    <property type="match status" value="1"/>
</dbReference>
<dbReference type="SUPFAM" id="SSF51261">
    <property type="entry name" value="Duplicated hybrid motif"/>
    <property type="match status" value="1"/>
</dbReference>
<feature type="domain" description="M23ase beta-sheet core" evidence="1">
    <location>
        <begin position="56"/>
        <end position="140"/>
    </location>
</feature>
<protein>
    <submittedName>
        <fullName evidence="2">M23 family metallopeptidase</fullName>
    </submittedName>
</protein>
<dbReference type="GO" id="GO:0004222">
    <property type="term" value="F:metalloendopeptidase activity"/>
    <property type="evidence" value="ECO:0007669"/>
    <property type="project" value="TreeGrafter"/>
</dbReference>
<reference evidence="2" key="1">
    <citation type="submission" date="2019-09" db="EMBL/GenBank/DDBJ databases">
        <title>Characterisation of the sponge microbiome using genome-centric metagenomics.</title>
        <authorList>
            <person name="Engelberts J.P."/>
            <person name="Robbins S.J."/>
            <person name="De Goeij J.M."/>
            <person name="Aranda M."/>
            <person name="Bell S.C."/>
            <person name="Webster N.S."/>
        </authorList>
    </citation>
    <scope>NUCLEOTIDE SEQUENCE</scope>
    <source>
        <strain evidence="2">SB0675_bin_29</strain>
    </source>
</reference>
<evidence type="ECO:0000313" key="2">
    <source>
        <dbReference type="EMBL" id="MYH62473.1"/>
    </source>
</evidence>
<organism evidence="2">
    <name type="scientific">Caldilineaceae bacterium SB0675_bin_29</name>
    <dbReference type="NCBI Taxonomy" id="2605266"/>
    <lineage>
        <taxon>Bacteria</taxon>
        <taxon>Bacillati</taxon>
        <taxon>Chloroflexota</taxon>
        <taxon>Caldilineae</taxon>
        <taxon>Caldilineales</taxon>
        <taxon>Caldilineaceae</taxon>
    </lineage>
</organism>
<comment type="caution">
    <text evidence="2">The sequence shown here is derived from an EMBL/GenBank/DDBJ whole genome shotgun (WGS) entry which is preliminary data.</text>
</comment>
<dbReference type="Gene3D" id="2.70.70.10">
    <property type="entry name" value="Glucose Permease (Domain IIA)"/>
    <property type="match status" value="1"/>
</dbReference>
<dbReference type="PANTHER" id="PTHR21666:SF270">
    <property type="entry name" value="MUREIN HYDROLASE ACTIVATOR ENVC"/>
    <property type="match status" value="1"/>
</dbReference>
<dbReference type="AlphaFoldDB" id="A0A6B1FZ87"/>
<proteinExistence type="predicted"/>
<dbReference type="Pfam" id="PF01551">
    <property type="entry name" value="Peptidase_M23"/>
    <property type="match status" value="1"/>
</dbReference>
<evidence type="ECO:0000259" key="1">
    <source>
        <dbReference type="Pfam" id="PF01551"/>
    </source>
</evidence>